<organism evidence="2 3">
    <name type="scientific">Roseburia amylophila</name>
    <dbReference type="NCBI Taxonomy" id="2981794"/>
    <lineage>
        <taxon>Bacteria</taxon>
        <taxon>Bacillati</taxon>
        <taxon>Bacillota</taxon>
        <taxon>Clostridia</taxon>
        <taxon>Lachnospirales</taxon>
        <taxon>Lachnospiraceae</taxon>
        <taxon>Roseburia</taxon>
    </lineage>
</organism>
<sequence>MKELTELTVKFLLDEDMLEELEELQRGFHEWKNKDGEYPFKDFSLEKTFNAVMISGSKTYVREKINYAKFQIGLIDRDTYIKKVSEILTPEEKSPVPPAQMEKDHRPRKPERKGPKL</sequence>
<dbReference type="Proteomes" id="UP001198893">
    <property type="component" value="Unassembled WGS sequence"/>
</dbReference>
<dbReference type="EMBL" id="JAJEQW010000010">
    <property type="protein sequence ID" value="MCC2242560.1"/>
    <property type="molecule type" value="Genomic_DNA"/>
</dbReference>
<feature type="region of interest" description="Disordered" evidence="1">
    <location>
        <begin position="89"/>
        <end position="117"/>
    </location>
</feature>
<name>A0AAW4WIH7_9FIRM</name>
<dbReference type="AlphaFoldDB" id="A0AAW4WIH7"/>
<dbReference type="RefSeq" id="WP_227710307.1">
    <property type="nucleotide sequence ID" value="NZ_JAJEQW010000010.1"/>
</dbReference>
<comment type="caution">
    <text evidence="2">The sequence shown here is derived from an EMBL/GenBank/DDBJ whole genome shotgun (WGS) entry which is preliminary data.</text>
</comment>
<evidence type="ECO:0000313" key="2">
    <source>
        <dbReference type="EMBL" id="MCC2242560.1"/>
    </source>
</evidence>
<proteinExistence type="predicted"/>
<evidence type="ECO:0000313" key="3">
    <source>
        <dbReference type="Proteomes" id="UP001198893"/>
    </source>
</evidence>
<protein>
    <submittedName>
        <fullName evidence="2">Uncharacterized protein</fullName>
    </submittedName>
</protein>
<reference evidence="2" key="1">
    <citation type="submission" date="2021-10" db="EMBL/GenBank/DDBJ databases">
        <title>Anaerobic single-cell dispensing facilitates the cultivation of human gut bacteria.</title>
        <authorList>
            <person name="Afrizal A."/>
        </authorList>
    </citation>
    <scope>NUCLEOTIDE SEQUENCE</scope>
    <source>
        <strain evidence="2">CLA-AA-H204</strain>
    </source>
</reference>
<accession>A0AAW4WIH7</accession>
<evidence type="ECO:0000256" key="1">
    <source>
        <dbReference type="SAM" id="MobiDB-lite"/>
    </source>
</evidence>
<gene>
    <name evidence="2" type="ORF">LKD47_09655</name>
</gene>